<dbReference type="Proteomes" id="UP001163823">
    <property type="component" value="Chromosome 5"/>
</dbReference>
<keyword evidence="2" id="KW-1185">Reference proteome</keyword>
<accession>A0AAD7PTY2</accession>
<sequence>MGRESQDPTVIHSSIYLLQERFKQLQRVKEMREERELLKLLTESKQFNFNSSMNYEPKRLYFPPEMIITPPPKSSPPQVSLSLWPTSPLKQENNYKGFEPSLAIKSSCPTCQNHSVEVSWKKMDDFCDSDSDSGVDTSLHL</sequence>
<dbReference type="PANTHER" id="PTHR34570:SF7">
    <property type="entry name" value="GENOME ASSEMBLY, CHROMOSOME: A08"/>
    <property type="match status" value="1"/>
</dbReference>
<reference evidence="1" key="1">
    <citation type="journal article" date="2023" name="Science">
        <title>Elucidation of the pathway for biosynthesis of saponin adjuvants from the soapbark tree.</title>
        <authorList>
            <person name="Reed J."/>
            <person name="Orme A."/>
            <person name="El-Demerdash A."/>
            <person name="Owen C."/>
            <person name="Martin L.B.B."/>
            <person name="Misra R.C."/>
            <person name="Kikuchi S."/>
            <person name="Rejzek M."/>
            <person name="Martin A.C."/>
            <person name="Harkess A."/>
            <person name="Leebens-Mack J."/>
            <person name="Louveau T."/>
            <person name="Stephenson M.J."/>
            <person name="Osbourn A."/>
        </authorList>
    </citation>
    <scope>NUCLEOTIDE SEQUENCE</scope>
    <source>
        <strain evidence="1">S10</strain>
    </source>
</reference>
<dbReference type="AlphaFoldDB" id="A0AAD7PTY2"/>
<organism evidence="1 2">
    <name type="scientific">Quillaja saponaria</name>
    <name type="common">Soap bark tree</name>
    <dbReference type="NCBI Taxonomy" id="32244"/>
    <lineage>
        <taxon>Eukaryota</taxon>
        <taxon>Viridiplantae</taxon>
        <taxon>Streptophyta</taxon>
        <taxon>Embryophyta</taxon>
        <taxon>Tracheophyta</taxon>
        <taxon>Spermatophyta</taxon>
        <taxon>Magnoliopsida</taxon>
        <taxon>eudicotyledons</taxon>
        <taxon>Gunneridae</taxon>
        <taxon>Pentapetalae</taxon>
        <taxon>rosids</taxon>
        <taxon>fabids</taxon>
        <taxon>Fabales</taxon>
        <taxon>Quillajaceae</taxon>
        <taxon>Quillaja</taxon>
    </lineage>
</organism>
<protein>
    <submittedName>
        <fullName evidence="1">Protein FAM50B like</fullName>
    </submittedName>
</protein>
<proteinExistence type="predicted"/>
<comment type="caution">
    <text evidence="1">The sequence shown here is derived from an EMBL/GenBank/DDBJ whole genome shotgun (WGS) entry which is preliminary data.</text>
</comment>
<dbReference type="PANTHER" id="PTHR34570">
    <property type="entry name" value="OS03G0593100 PROTEIN"/>
    <property type="match status" value="1"/>
</dbReference>
<dbReference type="KEGG" id="qsa:O6P43_012023"/>
<name>A0AAD7PTY2_QUISA</name>
<evidence type="ECO:0000313" key="1">
    <source>
        <dbReference type="EMBL" id="KAJ7967813.1"/>
    </source>
</evidence>
<gene>
    <name evidence="1" type="ORF">O6P43_012023</name>
</gene>
<dbReference type="EMBL" id="JARAOO010000005">
    <property type="protein sequence ID" value="KAJ7967813.1"/>
    <property type="molecule type" value="Genomic_DNA"/>
</dbReference>
<evidence type="ECO:0000313" key="2">
    <source>
        <dbReference type="Proteomes" id="UP001163823"/>
    </source>
</evidence>